<name>D3AXY5_HETP5</name>
<dbReference type="InParanoid" id="D3AXY5"/>
<dbReference type="Proteomes" id="UP000001396">
    <property type="component" value="Unassembled WGS sequence"/>
</dbReference>
<organism evidence="1 2">
    <name type="scientific">Heterostelium pallidum (strain ATCC 26659 / Pp 5 / PN500)</name>
    <name type="common">Cellular slime mold</name>
    <name type="synonym">Polysphondylium pallidum</name>
    <dbReference type="NCBI Taxonomy" id="670386"/>
    <lineage>
        <taxon>Eukaryota</taxon>
        <taxon>Amoebozoa</taxon>
        <taxon>Evosea</taxon>
        <taxon>Eumycetozoa</taxon>
        <taxon>Dictyostelia</taxon>
        <taxon>Acytosteliales</taxon>
        <taxon>Acytosteliaceae</taxon>
        <taxon>Heterostelium</taxon>
    </lineage>
</organism>
<keyword evidence="2" id="KW-1185">Reference proteome</keyword>
<dbReference type="GeneID" id="31356573"/>
<dbReference type="InterPro" id="IPR036322">
    <property type="entry name" value="WD40_repeat_dom_sf"/>
</dbReference>
<proteinExistence type="predicted"/>
<reference evidence="1 2" key="1">
    <citation type="journal article" date="2011" name="Genome Res.">
        <title>Phylogeny-wide analysis of social amoeba genomes highlights ancient origins for complex intercellular communication.</title>
        <authorList>
            <person name="Heidel A.J."/>
            <person name="Lawal H.M."/>
            <person name="Felder M."/>
            <person name="Schilde C."/>
            <person name="Helps N.R."/>
            <person name="Tunggal B."/>
            <person name="Rivero F."/>
            <person name="John U."/>
            <person name="Schleicher M."/>
            <person name="Eichinger L."/>
            <person name="Platzer M."/>
            <person name="Noegel A.A."/>
            <person name="Schaap P."/>
            <person name="Gloeckner G."/>
        </authorList>
    </citation>
    <scope>NUCLEOTIDE SEQUENCE [LARGE SCALE GENOMIC DNA]</scope>
    <source>
        <strain evidence="2">ATCC 26659 / Pp 5 / PN500</strain>
    </source>
</reference>
<dbReference type="EMBL" id="ADBJ01000004">
    <property type="protein sequence ID" value="EFA85812.1"/>
    <property type="molecule type" value="Genomic_DNA"/>
</dbReference>
<evidence type="ECO:0000313" key="2">
    <source>
        <dbReference type="Proteomes" id="UP000001396"/>
    </source>
</evidence>
<dbReference type="RefSeq" id="XP_020437918.1">
    <property type="nucleotide sequence ID" value="XM_020572060.1"/>
</dbReference>
<sequence>MSIQVEVDHLKFFDIKNGLRNIQIVDDKEDQKTFSRFSEASSLVQVCNRYGYLIFVNSNDGQLLLAEITPLLKSLLSGNDNDDDSQSSLKIPLSTVQQHIKSIAIPSLKQKRKQSSKTTLLLTDNEQYLAISISSNLSIYSIKDLIRNKIKALVEFEFKDQIDTIEWNKDNDRLLVTTNDDNLYICSIKESSQDLICADSVKTACWNHSNSDELYIGLAAVGNIDLISLNDIDTPIVTIEMPEELKDQDNQSRLTTLSTLL</sequence>
<evidence type="ECO:0000313" key="1">
    <source>
        <dbReference type="EMBL" id="EFA85812.1"/>
    </source>
</evidence>
<dbReference type="AlphaFoldDB" id="D3AXY5"/>
<comment type="caution">
    <text evidence="1">The sequence shown here is derived from an EMBL/GenBank/DDBJ whole genome shotgun (WGS) entry which is preliminary data.</text>
</comment>
<protein>
    <submittedName>
        <fullName evidence="1">Uncharacterized protein</fullName>
    </submittedName>
</protein>
<dbReference type="SUPFAM" id="SSF50978">
    <property type="entry name" value="WD40 repeat-like"/>
    <property type="match status" value="1"/>
</dbReference>
<gene>
    <name evidence="1" type="ORF">PPL_01043</name>
</gene>
<accession>D3AXY5</accession>